<dbReference type="Gene3D" id="1.10.10.10">
    <property type="entry name" value="Winged helix-like DNA-binding domain superfamily/Winged helix DNA-binding domain"/>
    <property type="match status" value="1"/>
</dbReference>
<dbReference type="RefSeq" id="WP_378042969.1">
    <property type="nucleotide sequence ID" value="NZ_JBHLWH010000042.1"/>
</dbReference>
<feature type="region of interest" description="Disordered" evidence="4">
    <location>
        <begin position="272"/>
        <end position="302"/>
    </location>
</feature>
<evidence type="ECO:0000256" key="3">
    <source>
        <dbReference type="ARBA" id="ARBA00023163"/>
    </source>
</evidence>
<dbReference type="InterPro" id="IPR029016">
    <property type="entry name" value="GAF-like_dom_sf"/>
</dbReference>
<comment type="caution">
    <text evidence="6">The sequence shown here is derived from an EMBL/GenBank/DDBJ whole genome shotgun (WGS) entry which is preliminary data.</text>
</comment>
<gene>
    <name evidence="6" type="ORF">ACFFIO_14765</name>
</gene>
<dbReference type="SUPFAM" id="SSF46894">
    <property type="entry name" value="C-terminal effector domain of the bipartite response regulators"/>
    <property type="match status" value="1"/>
</dbReference>
<evidence type="ECO:0000256" key="2">
    <source>
        <dbReference type="ARBA" id="ARBA00023125"/>
    </source>
</evidence>
<dbReference type="InterPro" id="IPR000792">
    <property type="entry name" value="Tscrpt_reg_LuxR_C"/>
</dbReference>
<dbReference type="Pfam" id="PF01590">
    <property type="entry name" value="GAF"/>
    <property type="match status" value="1"/>
</dbReference>
<keyword evidence="1" id="KW-0805">Transcription regulation</keyword>
<keyword evidence="2" id="KW-0238">DNA-binding</keyword>
<name>A0ABV6F8B7_9MICC</name>
<evidence type="ECO:0000259" key="5">
    <source>
        <dbReference type="PROSITE" id="PS50043"/>
    </source>
</evidence>
<proteinExistence type="predicted"/>
<dbReference type="PROSITE" id="PS50043">
    <property type="entry name" value="HTH_LUXR_2"/>
    <property type="match status" value="1"/>
</dbReference>
<accession>A0ABV6F8B7</accession>
<dbReference type="Gene3D" id="3.30.450.40">
    <property type="match status" value="1"/>
</dbReference>
<reference evidence="6 7" key="1">
    <citation type="submission" date="2024-09" db="EMBL/GenBank/DDBJ databases">
        <authorList>
            <person name="Sun Q."/>
            <person name="Mori K."/>
        </authorList>
    </citation>
    <scope>NUCLEOTIDE SEQUENCE [LARGE SCALE GENOMIC DNA]</scope>
    <source>
        <strain evidence="6 7">CCM 7609</strain>
    </source>
</reference>
<evidence type="ECO:0000256" key="4">
    <source>
        <dbReference type="SAM" id="MobiDB-lite"/>
    </source>
</evidence>
<dbReference type="CDD" id="cd06170">
    <property type="entry name" value="LuxR_C_like"/>
    <property type="match status" value="1"/>
</dbReference>
<evidence type="ECO:0000256" key="1">
    <source>
        <dbReference type="ARBA" id="ARBA00023015"/>
    </source>
</evidence>
<dbReference type="PROSITE" id="PS00622">
    <property type="entry name" value="HTH_LUXR_1"/>
    <property type="match status" value="1"/>
</dbReference>
<dbReference type="InterPro" id="IPR003018">
    <property type="entry name" value="GAF"/>
</dbReference>
<organism evidence="6 7">
    <name type="scientific">Citricoccus parietis</name>
    <dbReference type="NCBI Taxonomy" id="592307"/>
    <lineage>
        <taxon>Bacteria</taxon>
        <taxon>Bacillati</taxon>
        <taxon>Actinomycetota</taxon>
        <taxon>Actinomycetes</taxon>
        <taxon>Micrococcales</taxon>
        <taxon>Micrococcaceae</taxon>
        <taxon>Citricoccus</taxon>
    </lineage>
</organism>
<sequence>MMTVHGSIAAVRRARLDALRDSAFLGPDERRCLEELHADLRAAIGSGSGSGDQLPLLAAVAGEQRAIATADLTIRRTLDQRISTALDQLKTLPSSGEVSRRAPAELREACGFTRVMISSAQGSRWLPDTIRAGSQSVIGSDEFERFAQDGNEIPLARMMLETEMVRRRVPVMVENAETDPRTYKPLIRVTGSDSYIAAPIATNRRVIGFLHADRQGQATPVTSGDLDSLTRFASGFGILFECAVLRERLEGQSARAADLFAETDDALRALAGSPLDTFPEPEESASPADSPGRHGAAARPARLTEREQEVLTLLSTGASNRAIAQELVLSPDTVKSHVTNVMRKLKVSSRSAAVATYLQLRATAEERES</sequence>
<dbReference type="Proteomes" id="UP001589766">
    <property type="component" value="Unassembled WGS sequence"/>
</dbReference>
<dbReference type="PRINTS" id="PR00038">
    <property type="entry name" value="HTHLUXR"/>
</dbReference>
<feature type="domain" description="HTH luxR-type" evidence="5">
    <location>
        <begin position="296"/>
        <end position="361"/>
    </location>
</feature>
<protein>
    <submittedName>
        <fullName evidence="6">LuxR C-terminal-related transcriptional regulator</fullName>
    </submittedName>
</protein>
<keyword evidence="7" id="KW-1185">Reference proteome</keyword>
<dbReference type="EMBL" id="JBHLWH010000042">
    <property type="protein sequence ID" value="MFC0249765.1"/>
    <property type="molecule type" value="Genomic_DNA"/>
</dbReference>
<dbReference type="PANTHER" id="PTHR44688:SF16">
    <property type="entry name" value="DNA-BINDING TRANSCRIPTIONAL ACTIVATOR DEVR_DOSR"/>
    <property type="match status" value="1"/>
</dbReference>
<evidence type="ECO:0000313" key="7">
    <source>
        <dbReference type="Proteomes" id="UP001589766"/>
    </source>
</evidence>
<keyword evidence="3" id="KW-0804">Transcription</keyword>
<dbReference type="SMART" id="SM00065">
    <property type="entry name" value="GAF"/>
    <property type="match status" value="1"/>
</dbReference>
<dbReference type="SMART" id="SM00421">
    <property type="entry name" value="HTH_LUXR"/>
    <property type="match status" value="1"/>
</dbReference>
<dbReference type="InterPro" id="IPR016032">
    <property type="entry name" value="Sig_transdc_resp-reg_C-effctor"/>
</dbReference>
<dbReference type="InterPro" id="IPR036388">
    <property type="entry name" value="WH-like_DNA-bd_sf"/>
</dbReference>
<dbReference type="Pfam" id="PF00196">
    <property type="entry name" value="GerE"/>
    <property type="match status" value="1"/>
</dbReference>
<dbReference type="SUPFAM" id="SSF55781">
    <property type="entry name" value="GAF domain-like"/>
    <property type="match status" value="1"/>
</dbReference>
<evidence type="ECO:0000313" key="6">
    <source>
        <dbReference type="EMBL" id="MFC0249765.1"/>
    </source>
</evidence>
<dbReference type="PANTHER" id="PTHR44688">
    <property type="entry name" value="DNA-BINDING TRANSCRIPTIONAL ACTIVATOR DEVR_DOSR"/>
    <property type="match status" value="1"/>
</dbReference>